<comment type="caution">
    <text evidence="1">The sequence shown here is derived from an EMBL/GenBank/DDBJ whole genome shotgun (WGS) entry which is preliminary data.</text>
</comment>
<keyword evidence="2" id="KW-1185">Reference proteome</keyword>
<reference evidence="1 2" key="1">
    <citation type="submission" date="2019-10" db="EMBL/GenBank/DDBJ databases">
        <title>Gracilibacillus salitolerans sp. nov., a moderate halophile isolated from a saline soil in northwest China.</title>
        <authorList>
            <person name="Gan L."/>
        </authorList>
    </citation>
    <scope>NUCLEOTIDE SEQUENCE [LARGE SCALE GENOMIC DNA]</scope>
    <source>
        <strain evidence="1 2">TP2-8</strain>
    </source>
</reference>
<sequence>MNQEYFDRLKWMYEITEKQTNINTIYGIELEIDNSVETYEFVYREGQV</sequence>
<dbReference type="RefSeq" id="WP_153834013.1">
    <property type="nucleotide sequence ID" value="NZ_WJEE01000002.1"/>
</dbReference>
<dbReference type="AlphaFoldDB" id="A0A6N7QT07"/>
<protein>
    <submittedName>
        <fullName evidence="1">Uncharacterized protein</fullName>
    </submittedName>
</protein>
<dbReference type="EMBL" id="WJEE01000002">
    <property type="protein sequence ID" value="MRI65148.1"/>
    <property type="molecule type" value="Genomic_DNA"/>
</dbReference>
<gene>
    <name evidence="1" type="ORF">GH885_02145</name>
</gene>
<dbReference type="Proteomes" id="UP000435187">
    <property type="component" value="Unassembled WGS sequence"/>
</dbReference>
<evidence type="ECO:0000313" key="2">
    <source>
        <dbReference type="Proteomes" id="UP000435187"/>
    </source>
</evidence>
<evidence type="ECO:0000313" key="1">
    <source>
        <dbReference type="EMBL" id="MRI65148.1"/>
    </source>
</evidence>
<accession>A0A6N7QT07</accession>
<organism evidence="1 2">
    <name type="scientific">Gracilibacillus thailandensis</name>
    <dbReference type="NCBI Taxonomy" id="563735"/>
    <lineage>
        <taxon>Bacteria</taxon>
        <taxon>Bacillati</taxon>
        <taxon>Bacillota</taxon>
        <taxon>Bacilli</taxon>
        <taxon>Bacillales</taxon>
        <taxon>Bacillaceae</taxon>
        <taxon>Gracilibacillus</taxon>
    </lineage>
</organism>
<name>A0A6N7QT07_9BACI</name>
<proteinExistence type="predicted"/>